<organism evidence="2 3">
    <name type="scientific">Portunus trituberculatus</name>
    <name type="common">Swimming crab</name>
    <name type="synonym">Neptunus trituberculatus</name>
    <dbReference type="NCBI Taxonomy" id="210409"/>
    <lineage>
        <taxon>Eukaryota</taxon>
        <taxon>Metazoa</taxon>
        <taxon>Ecdysozoa</taxon>
        <taxon>Arthropoda</taxon>
        <taxon>Crustacea</taxon>
        <taxon>Multicrustacea</taxon>
        <taxon>Malacostraca</taxon>
        <taxon>Eumalacostraca</taxon>
        <taxon>Eucarida</taxon>
        <taxon>Decapoda</taxon>
        <taxon>Pleocyemata</taxon>
        <taxon>Brachyura</taxon>
        <taxon>Eubrachyura</taxon>
        <taxon>Portunoidea</taxon>
        <taxon>Portunidae</taxon>
        <taxon>Portuninae</taxon>
        <taxon>Portunus</taxon>
    </lineage>
</organism>
<dbReference type="EMBL" id="VSRR010003924">
    <property type="protein sequence ID" value="MPC37918.1"/>
    <property type="molecule type" value="Genomic_DNA"/>
</dbReference>
<dbReference type="Proteomes" id="UP000324222">
    <property type="component" value="Unassembled WGS sequence"/>
</dbReference>
<evidence type="ECO:0000313" key="3">
    <source>
        <dbReference type="Proteomes" id="UP000324222"/>
    </source>
</evidence>
<keyword evidence="3" id="KW-1185">Reference proteome</keyword>
<reference evidence="2 3" key="1">
    <citation type="submission" date="2019-05" db="EMBL/GenBank/DDBJ databases">
        <title>Another draft genome of Portunus trituberculatus and its Hox gene families provides insights of decapod evolution.</title>
        <authorList>
            <person name="Jeong J.-H."/>
            <person name="Song I."/>
            <person name="Kim S."/>
            <person name="Choi T."/>
            <person name="Kim D."/>
            <person name="Ryu S."/>
            <person name="Kim W."/>
        </authorList>
    </citation>
    <scope>NUCLEOTIDE SEQUENCE [LARGE SCALE GENOMIC DNA]</scope>
    <source>
        <tissue evidence="2">Muscle</tissue>
    </source>
</reference>
<name>A0A5B7EY25_PORTR</name>
<feature type="region of interest" description="Disordered" evidence="1">
    <location>
        <begin position="34"/>
        <end position="62"/>
    </location>
</feature>
<protein>
    <submittedName>
        <fullName evidence="2">Uncharacterized protein</fullName>
    </submittedName>
</protein>
<proteinExistence type="predicted"/>
<comment type="caution">
    <text evidence="2">The sequence shown here is derived from an EMBL/GenBank/DDBJ whole genome shotgun (WGS) entry which is preliminary data.</text>
</comment>
<evidence type="ECO:0000256" key="1">
    <source>
        <dbReference type="SAM" id="MobiDB-lite"/>
    </source>
</evidence>
<evidence type="ECO:0000313" key="2">
    <source>
        <dbReference type="EMBL" id="MPC37918.1"/>
    </source>
</evidence>
<sequence>MTHVAMHRRSILTAAVHLPLKPSCKVDAALSTHGIKGSVSRRPSSTHGSSQRHHTSPASTMS</sequence>
<gene>
    <name evidence="2" type="ORF">E2C01_031413</name>
</gene>
<dbReference type="AlphaFoldDB" id="A0A5B7EY25"/>
<accession>A0A5B7EY25</accession>